<dbReference type="InterPro" id="IPR006059">
    <property type="entry name" value="SBP"/>
</dbReference>
<feature type="compositionally biased region" description="Polar residues" evidence="6">
    <location>
        <begin position="25"/>
        <end position="43"/>
    </location>
</feature>
<dbReference type="PROSITE" id="PS51257">
    <property type="entry name" value="PROKAR_LIPOPROTEIN"/>
    <property type="match status" value="1"/>
</dbReference>
<evidence type="ECO:0000313" key="8">
    <source>
        <dbReference type="EMBL" id="NOU90132.1"/>
    </source>
</evidence>
<evidence type="ECO:0000256" key="5">
    <source>
        <dbReference type="ARBA" id="ARBA00023288"/>
    </source>
</evidence>
<dbReference type="Gene3D" id="3.40.190.10">
    <property type="entry name" value="Periplasmic binding protein-like II"/>
    <property type="match status" value="2"/>
</dbReference>
<evidence type="ECO:0000313" key="9">
    <source>
        <dbReference type="Proteomes" id="UP000658690"/>
    </source>
</evidence>
<dbReference type="PANTHER" id="PTHR43649:SF33">
    <property type="entry name" value="POLYGALACTURONAN_RHAMNOGALACTURONAN-BINDING PROTEIN YTCQ"/>
    <property type="match status" value="1"/>
</dbReference>
<name>A0ABX1ZAK2_9BACL</name>
<dbReference type="EMBL" id="WHOC01000160">
    <property type="protein sequence ID" value="NOU90132.1"/>
    <property type="molecule type" value="Genomic_DNA"/>
</dbReference>
<dbReference type="RefSeq" id="WP_171692957.1">
    <property type="nucleotide sequence ID" value="NZ_WHOC01000160.1"/>
</dbReference>
<dbReference type="Proteomes" id="UP000658690">
    <property type="component" value="Unassembled WGS sequence"/>
</dbReference>
<dbReference type="SUPFAM" id="SSF53850">
    <property type="entry name" value="Periplasmic binding protein-like II"/>
    <property type="match status" value="1"/>
</dbReference>
<keyword evidence="4" id="KW-0564">Palmitate</keyword>
<evidence type="ECO:0000256" key="2">
    <source>
        <dbReference type="ARBA" id="ARBA00022729"/>
    </source>
</evidence>
<protein>
    <submittedName>
        <fullName evidence="8">Extracellular solute-binding protein</fullName>
    </submittedName>
</protein>
<dbReference type="InterPro" id="IPR050490">
    <property type="entry name" value="Bact_solute-bd_prot1"/>
</dbReference>
<organism evidence="8 9">
    <name type="scientific">Paenibacillus germinis</name>
    <dbReference type="NCBI Taxonomy" id="2654979"/>
    <lineage>
        <taxon>Bacteria</taxon>
        <taxon>Bacillati</taxon>
        <taxon>Bacillota</taxon>
        <taxon>Bacilli</taxon>
        <taxon>Bacillales</taxon>
        <taxon>Paenibacillaceae</taxon>
        <taxon>Paenibacillus</taxon>
    </lineage>
</organism>
<sequence>MIKRKKVAGAVLSSVMVATLVAGCSSSGTDSGDASKSTNSGKKTTAPDYLNAAGMPIVNKPVTLKMFAMAGPYNKGEFKDVEIWKVYEQMTGVHIEWDVVQQANVTEKKNLLLNTGTLPDALFKVGFTGAELTKYGGQGMFLPLNDLIDKYAPNFKKLLDENPDVKKGVTMPDGKIYSLPYLITATPSRLSNKIFVNQKWLSNLNLKEPTTIDELYTVLKAFKEKDPNKNGKNDEIPLSSGQQILSITEGLKGAYGLGTRGAHHQMVDVDPATNKLRFIQTDDRFKELLQFINKLYAEKLLDQEIFTMTLPNIAAKGAQDQIGVNITANNSYVGKEHENDFVGLSAALKGPKGDQLYASLNSSLSAVGTFTITKENKYPEATMRWVDYFYGEEGQKLYFMGIDGKTYTTGSDGKIKYMDVVTNNPAGQTKEEVLGKYVVWSGGSNPSVAGDKYFGDHAIGEITKKAGLNLMLFTPKKLWPQFVFATEDSERIRILENDLITYMKDMQAKFIYGKVGFDKWDEYVSTIKKMGMDEYLKIYEKTYPSYEK</sequence>
<feature type="region of interest" description="Disordered" evidence="6">
    <location>
        <begin position="25"/>
        <end position="45"/>
    </location>
</feature>
<keyword evidence="2 7" id="KW-0732">Signal</keyword>
<keyword evidence="5" id="KW-0449">Lipoprotein</keyword>
<dbReference type="PANTHER" id="PTHR43649">
    <property type="entry name" value="ARABINOSE-BINDING PROTEIN-RELATED"/>
    <property type="match status" value="1"/>
</dbReference>
<evidence type="ECO:0000256" key="6">
    <source>
        <dbReference type="SAM" id="MobiDB-lite"/>
    </source>
</evidence>
<gene>
    <name evidence="8" type="ORF">GC102_30955</name>
</gene>
<feature type="signal peptide" evidence="7">
    <location>
        <begin position="1"/>
        <end position="22"/>
    </location>
</feature>
<feature type="chain" id="PRO_5046600523" evidence="7">
    <location>
        <begin position="23"/>
        <end position="548"/>
    </location>
</feature>
<accession>A0ABX1ZAK2</accession>
<evidence type="ECO:0000256" key="7">
    <source>
        <dbReference type="SAM" id="SignalP"/>
    </source>
</evidence>
<dbReference type="Pfam" id="PF01547">
    <property type="entry name" value="SBP_bac_1"/>
    <property type="match status" value="1"/>
</dbReference>
<keyword evidence="3" id="KW-0472">Membrane</keyword>
<keyword evidence="9" id="KW-1185">Reference proteome</keyword>
<keyword evidence="1" id="KW-1003">Cell membrane</keyword>
<comment type="caution">
    <text evidence="8">The sequence shown here is derived from an EMBL/GenBank/DDBJ whole genome shotgun (WGS) entry which is preliminary data.</text>
</comment>
<evidence type="ECO:0000256" key="4">
    <source>
        <dbReference type="ARBA" id="ARBA00023139"/>
    </source>
</evidence>
<evidence type="ECO:0000256" key="3">
    <source>
        <dbReference type="ARBA" id="ARBA00023136"/>
    </source>
</evidence>
<reference evidence="8 9" key="1">
    <citation type="submission" date="2019-10" db="EMBL/GenBank/DDBJ databases">
        <title>Description of Paenibacillus choica sp. nov.</title>
        <authorList>
            <person name="Carlier A."/>
            <person name="Qi S."/>
        </authorList>
    </citation>
    <scope>NUCLEOTIDE SEQUENCE [LARGE SCALE GENOMIC DNA]</scope>
    <source>
        <strain evidence="8 9">LMG 31460</strain>
    </source>
</reference>
<proteinExistence type="predicted"/>
<evidence type="ECO:0000256" key="1">
    <source>
        <dbReference type="ARBA" id="ARBA00022475"/>
    </source>
</evidence>